<dbReference type="Gene3D" id="1.10.10.10">
    <property type="entry name" value="Winged helix-like DNA-binding domain superfamily/Winged helix DNA-binding domain"/>
    <property type="match status" value="1"/>
</dbReference>
<name>A0ABD6AHA5_9EURY</name>
<dbReference type="Proteomes" id="UP001596545">
    <property type="component" value="Unassembled WGS sequence"/>
</dbReference>
<evidence type="ECO:0000256" key="1">
    <source>
        <dbReference type="SAM" id="MobiDB-lite"/>
    </source>
</evidence>
<evidence type="ECO:0000313" key="2">
    <source>
        <dbReference type="EMBL" id="MFC7323572.1"/>
    </source>
</evidence>
<proteinExistence type="predicted"/>
<dbReference type="InterPro" id="IPR036388">
    <property type="entry name" value="WH-like_DNA-bd_sf"/>
</dbReference>
<dbReference type="RefSeq" id="WP_256407752.1">
    <property type="nucleotide sequence ID" value="NZ_JANHDN010000001.1"/>
</dbReference>
<gene>
    <name evidence="2" type="ORF">ACFQMF_03135</name>
</gene>
<keyword evidence="3" id="KW-1185">Reference proteome</keyword>
<reference evidence="2 3" key="1">
    <citation type="journal article" date="2019" name="Int. J. Syst. Evol. Microbiol.">
        <title>The Global Catalogue of Microorganisms (GCM) 10K type strain sequencing project: providing services to taxonomists for standard genome sequencing and annotation.</title>
        <authorList>
            <consortium name="The Broad Institute Genomics Platform"/>
            <consortium name="The Broad Institute Genome Sequencing Center for Infectious Disease"/>
            <person name="Wu L."/>
            <person name="Ma J."/>
        </authorList>
    </citation>
    <scope>NUCLEOTIDE SEQUENCE [LARGE SCALE GENOMIC DNA]</scope>
    <source>
        <strain evidence="2 3">CGMCC 1.12554</strain>
    </source>
</reference>
<dbReference type="EMBL" id="JBHTBL010000002">
    <property type="protein sequence ID" value="MFC7323572.1"/>
    <property type="molecule type" value="Genomic_DNA"/>
</dbReference>
<accession>A0ABD6AHA5</accession>
<feature type="compositionally biased region" description="Basic and acidic residues" evidence="1">
    <location>
        <begin position="618"/>
        <end position="629"/>
    </location>
</feature>
<feature type="region of interest" description="Disordered" evidence="1">
    <location>
        <begin position="618"/>
        <end position="638"/>
    </location>
</feature>
<comment type="caution">
    <text evidence="2">The sequence shown here is derived from an EMBL/GenBank/DDBJ whole genome shotgun (WGS) entry which is preliminary data.</text>
</comment>
<evidence type="ECO:0000313" key="3">
    <source>
        <dbReference type="Proteomes" id="UP001596545"/>
    </source>
</evidence>
<organism evidence="2 3">
    <name type="scientific">Halorubrum rutilum</name>
    <dbReference type="NCBI Taxonomy" id="1364933"/>
    <lineage>
        <taxon>Archaea</taxon>
        <taxon>Methanobacteriati</taxon>
        <taxon>Methanobacteriota</taxon>
        <taxon>Stenosarchaea group</taxon>
        <taxon>Halobacteria</taxon>
        <taxon>Halobacteriales</taxon>
        <taxon>Haloferacaceae</taxon>
        <taxon>Halorubrum</taxon>
    </lineage>
</organism>
<sequence length="638" mass="73314">MNENPSTTKESLPPEVPERHTITVSDDRDDVAEYLSKQVAERLIRYSEAWSQDTPFVVHVKTIQGTGKTLGGMETSAHHINPTALFGPRHTDIKEDAAIKPFEGIFRIHFEGKDQVCDHPDYQGRHANVHPDVSSEWCDGCEYREDCQYWESYRRIRGQGAQNFTAVHQHLLYLPKVLDEWKGINSVLIDESPWDTIVEQTETFSPEAISVSRRTVHALLSRDTPPVEERLLTKVDEALSQLKSAMKDGTSRDEFDAWKIAYEACRDEDVVNTLTRELSKVHADRDDSSHTEVVRKLFGAIPHVKQAWEHVEQADEHLPVENPPESFWHITDDGYLRIRWMRTQTLREVAREKPVFVLATEMETEVVEAIFDLPVVTISDDYAPPVDVLQLKTRSAGVTQLRKRGRLWENLLELTSLAIQRERLAGVKTFVAVKKDLKDDVRQFLEDEGYTEGEDFEVGHYFGLTGSNRFEDCDSVVLFGMARLRNEDAIAKALLAGLDKEAFQNEKSVGELRDALHRIRPSRKDGVRAYILTRKVNFEDEFTGDYEPLSVPDLRNELNQAIAREREAKEIRETLLEFVKNRETPPTASDFKDEFGREYSKVKRHREKLVEAGRLEVRKESEGRGRPAERYFVSEPSN</sequence>
<dbReference type="AlphaFoldDB" id="A0ABD6AHA5"/>
<protein>
    <submittedName>
        <fullName evidence="2">Uncharacterized protein</fullName>
    </submittedName>
</protein>